<evidence type="ECO:0000313" key="5">
    <source>
        <dbReference type="Proteomes" id="UP000555103"/>
    </source>
</evidence>
<evidence type="ECO:0000259" key="3">
    <source>
        <dbReference type="PROSITE" id="PS51186"/>
    </source>
</evidence>
<evidence type="ECO:0000313" key="4">
    <source>
        <dbReference type="EMBL" id="MBB4036231.1"/>
    </source>
</evidence>
<keyword evidence="2 4" id="KW-0012">Acyltransferase</keyword>
<dbReference type="InterPro" id="IPR051556">
    <property type="entry name" value="N-term/lysine_N-AcTrnsfr"/>
</dbReference>
<dbReference type="EMBL" id="JACIEP010000006">
    <property type="protein sequence ID" value="MBB4036231.1"/>
    <property type="molecule type" value="Genomic_DNA"/>
</dbReference>
<dbReference type="GO" id="GO:0016747">
    <property type="term" value="F:acyltransferase activity, transferring groups other than amino-acyl groups"/>
    <property type="evidence" value="ECO:0007669"/>
    <property type="project" value="InterPro"/>
</dbReference>
<dbReference type="PROSITE" id="PS51186">
    <property type="entry name" value="GNAT"/>
    <property type="match status" value="1"/>
</dbReference>
<evidence type="ECO:0000256" key="1">
    <source>
        <dbReference type="ARBA" id="ARBA00022679"/>
    </source>
</evidence>
<dbReference type="RefSeq" id="WP_183307131.1">
    <property type="nucleotide sequence ID" value="NZ_JACIEP010000006.1"/>
</dbReference>
<proteinExistence type="predicted"/>
<reference evidence="4 5" key="1">
    <citation type="submission" date="2020-08" db="EMBL/GenBank/DDBJ databases">
        <title>Genomic Encyclopedia of Type Strains, Phase IV (KMG-IV): sequencing the most valuable type-strain genomes for metagenomic binning, comparative biology and taxonomic classification.</title>
        <authorList>
            <person name="Goeker M."/>
        </authorList>
    </citation>
    <scope>NUCLEOTIDE SEQUENCE [LARGE SCALE GENOMIC DNA]</scope>
    <source>
        <strain evidence="4 5">DSM 104969</strain>
    </source>
</reference>
<keyword evidence="5" id="KW-1185">Reference proteome</keyword>
<gene>
    <name evidence="4" type="ORF">GGR21_002132</name>
</gene>
<dbReference type="InterPro" id="IPR016181">
    <property type="entry name" value="Acyl_CoA_acyltransferase"/>
</dbReference>
<keyword evidence="1 4" id="KW-0808">Transferase</keyword>
<dbReference type="PANTHER" id="PTHR42919">
    <property type="entry name" value="N-ALPHA-ACETYLTRANSFERASE"/>
    <property type="match status" value="1"/>
</dbReference>
<dbReference type="Proteomes" id="UP000555103">
    <property type="component" value="Unassembled WGS sequence"/>
</dbReference>
<sequence>MDFKVIGYKTPEYEQMVSLRTKILRKPLGISFSEDDLERDRNDLLLAAYFPGSDQMVGCCILTPLSDITIQLRQMAIDDFYQGKGLGSELLQFAEQVAADRNFEYLYLHARKVAADFYKKHGYTIESDQFTEVGIPHYEMIKKL</sequence>
<accession>A0A840CM96</accession>
<dbReference type="CDD" id="cd04301">
    <property type="entry name" value="NAT_SF"/>
    <property type="match status" value="1"/>
</dbReference>
<dbReference type="AlphaFoldDB" id="A0A840CM96"/>
<evidence type="ECO:0000256" key="2">
    <source>
        <dbReference type="ARBA" id="ARBA00023315"/>
    </source>
</evidence>
<dbReference type="SUPFAM" id="SSF55729">
    <property type="entry name" value="Acyl-CoA N-acyltransferases (Nat)"/>
    <property type="match status" value="1"/>
</dbReference>
<protein>
    <submittedName>
        <fullName evidence="4">Putative GNAT family N-acyltransferase</fullName>
    </submittedName>
</protein>
<organism evidence="4 5">
    <name type="scientific">Dysgonomonas hofstadii</name>
    <dbReference type="NCBI Taxonomy" id="637886"/>
    <lineage>
        <taxon>Bacteria</taxon>
        <taxon>Pseudomonadati</taxon>
        <taxon>Bacteroidota</taxon>
        <taxon>Bacteroidia</taxon>
        <taxon>Bacteroidales</taxon>
        <taxon>Dysgonomonadaceae</taxon>
        <taxon>Dysgonomonas</taxon>
    </lineage>
</organism>
<comment type="caution">
    <text evidence="4">The sequence shown here is derived from an EMBL/GenBank/DDBJ whole genome shotgun (WGS) entry which is preliminary data.</text>
</comment>
<dbReference type="InterPro" id="IPR000182">
    <property type="entry name" value="GNAT_dom"/>
</dbReference>
<dbReference type="PANTHER" id="PTHR42919:SF8">
    <property type="entry name" value="N-ALPHA-ACETYLTRANSFERASE 50"/>
    <property type="match status" value="1"/>
</dbReference>
<dbReference type="Pfam" id="PF00583">
    <property type="entry name" value="Acetyltransf_1"/>
    <property type="match status" value="1"/>
</dbReference>
<dbReference type="Gene3D" id="3.40.630.30">
    <property type="match status" value="1"/>
</dbReference>
<name>A0A840CM96_9BACT</name>
<feature type="domain" description="N-acetyltransferase" evidence="3">
    <location>
        <begin position="3"/>
        <end position="144"/>
    </location>
</feature>